<accession>A0A095VMS2</accession>
<sequence length="206" mass="22273">MAGATVGVGNRLEFGYARQSLRVAPLDLSIDQDVLSAKWRFAGDLLYPGLPALSAGVQLKHNRDFTIPEALGAADDTGVDAWVAASRLWLNAVAGRNLFTNITLRASEANQAGLLGFGRRGSGGSDHELLLEASAGLFLDRHWVIGAEYRQKPDKLAAVREDDWGDLFVGWFPGKRVSVVAAWADLGDIAGLPDQRGWYLSLQVSR</sequence>
<dbReference type="InterPro" id="IPR021393">
    <property type="entry name" value="DUF3034"/>
</dbReference>
<proteinExistence type="predicted"/>
<dbReference type="Pfam" id="PF11231">
    <property type="entry name" value="DUF3034"/>
    <property type="match status" value="1"/>
</dbReference>
<evidence type="ECO:0000313" key="2">
    <source>
        <dbReference type="Proteomes" id="UP000029640"/>
    </source>
</evidence>
<dbReference type="HOGENOM" id="CLU_070026_0_0_6"/>
<comment type="caution">
    <text evidence="1">The sequence shown here is derived from an EMBL/GenBank/DDBJ whole genome shotgun (WGS) entry which is preliminary data.</text>
</comment>
<gene>
    <name evidence="1" type="ORF">HRUBRA_02798</name>
</gene>
<evidence type="ECO:0000313" key="1">
    <source>
        <dbReference type="EMBL" id="KGE02660.1"/>
    </source>
</evidence>
<dbReference type="EMBL" id="AUVB01000088">
    <property type="protein sequence ID" value="KGE02660.1"/>
    <property type="molecule type" value="Genomic_DNA"/>
</dbReference>
<keyword evidence="2" id="KW-1185">Reference proteome</keyword>
<dbReference type="STRING" id="1265313.HRUBRA_02798"/>
<dbReference type="Proteomes" id="UP000029640">
    <property type="component" value="Unassembled WGS sequence"/>
</dbReference>
<organism evidence="1 2">
    <name type="scientific">Pseudohaliea rubra DSM 19751</name>
    <dbReference type="NCBI Taxonomy" id="1265313"/>
    <lineage>
        <taxon>Bacteria</taxon>
        <taxon>Pseudomonadati</taxon>
        <taxon>Pseudomonadota</taxon>
        <taxon>Gammaproteobacteria</taxon>
        <taxon>Cellvibrionales</taxon>
        <taxon>Halieaceae</taxon>
        <taxon>Pseudohaliea</taxon>
    </lineage>
</organism>
<dbReference type="PATRIC" id="fig|1265313.6.peg.2755"/>
<dbReference type="eggNOG" id="ENOG502Z9AA">
    <property type="taxonomic scope" value="Bacteria"/>
</dbReference>
<name>A0A095VMS2_9GAMM</name>
<protein>
    <submittedName>
        <fullName evidence="1">Uncharacterized protein</fullName>
    </submittedName>
</protein>
<dbReference type="AlphaFoldDB" id="A0A095VMS2"/>
<reference evidence="1 2" key="1">
    <citation type="journal article" date="2014" name="Genome Announc.">
        <title>Genome Sequence of Gammaproteobacterial Pseudohaliea rubra Type Strain DSM 19751, Isolated from Coastal Seawater of the Mediterranean Sea.</title>
        <authorList>
            <person name="Spring S."/>
            <person name="Fiebig A."/>
            <person name="Riedel T."/>
            <person name="Goker M."/>
            <person name="Klenk H.P."/>
        </authorList>
    </citation>
    <scope>NUCLEOTIDE SEQUENCE [LARGE SCALE GENOMIC DNA]</scope>
    <source>
        <strain evidence="1 2">DSM 19751</strain>
    </source>
</reference>